<feature type="non-terminal residue" evidence="1">
    <location>
        <position position="107"/>
    </location>
</feature>
<keyword evidence="2" id="KW-1185">Reference proteome</keyword>
<comment type="caution">
    <text evidence="1">The sequence shown here is derived from an EMBL/GenBank/DDBJ whole genome shotgun (WGS) entry which is preliminary data.</text>
</comment>
<feature type="non-terminal residue" evidence="1">
    <location>
        <position position="1"/>
    </location>
</feature>
<name>A0A0V1CR24_TRIBR</name>
<gene>
    <name evidence="1" type="ORF">T03_222</name>
</gene>
<protein>
    <submittedName>
        <fullName evidence="1">Uncharacterized protein</fullName>
    </submittedName>
</protein>
<dbReference type="AlphaFoldDB" id="A0A0V1CR24"/>
<evidence type="ECO:0000313" key="2">
    <source>
        <dbReference type="Proteomes" id="UP000054653"/>
    </source>
</evidence>
<evidence type="ECO:0000313" key="1">
    <source>
        <dbReference type="EMBL" id="KRY51586.1"/>
    </source>
</evidence>
<accession>A0A0V1CR24</accession>
<proteinExistence type="predicted"/>
<dbReference type="Proteomes" id="UP000054653">
    <property type="component" value="Unassembled WGS sequence"/>
</dbReference>
<dbReference type="EMBL" id="JYDI01000122">
    <property type="protein sequence ID" value="KRY51586.1"/>
    <property type="molecule type" value="Genomic_DNA"/>
</dbReference>
<reference evidence="1 2" key="1">
    <citation type="submission" date="2015-01" db="EMBL/GenBank/DDBJ databases">
        <title>Evolution of Trichinella species and genotypes.</title>
        <authorList>
            <person name="Korhonen P.K."/>
            <person name="Edoardo P."/>
            <person name="Giuseppe L.R."/>
            <person name="Gasser R.B."/>
        </authorList>
    </citation>
    <scope>NUCLEOTIDE SEQUENCE [LARGE SCALE GENOMIC DNA]</scope>
    <source>
        <strain evidence="1">ISS120</strain>
    </source>
</reference>
<organism evidence="1 2">
    <name type="scientific">Trichinella britovi</name>
    <name type="common">Parasitic roundworm</name>
    <dbReference type="NCBI Taxonomy" id="45882"/>
    <lineage>
        <taxon>Eukaryota</taxon>
        <taxon>Metazoa</taxon>
        <taxon>Ecdysozoa</taxon>
        <taxon>Nematoda</taxon>
        <taxon>Enoplea</taxon>
        <taxon>Dorylaimia</taxon>
        <taxon>Trichinellida</taxon>
        <taxon>Trichinellidae</taxon>
        <taxon>Trichinella</taxon>
    </lineage>
</organism>
<sequence length="107" mass="11838">LRSCLCCVALKAIEGITVCAENCSDFVRTLHNRFHRSPVEVCELKLERLPHSSSDDQEEAAASHLWSLESIRTRAYYVSGVPLLIAEQVSDQGLGKEDDCTETSAEV</sequence>